<evidence type="ECO:0000256" key="3">
    <source>
        <dbReference type="ARBA" id="ARBA00022737"/>
    </source>
</evidence>
<dbReference type="EMBL" id="MU006779">
    <property type="protein sequence ID" value="KAF2643819.1"/>
    <property type="molecule type" value="Genomic_DNA"/>
</dbReference>
<dbReference type="PROSITE" id="PS00028">
    <property type="entry name" value="ZINC_FINGER_C2H2_1"/>
    <property type="match status" value="4"/>
</dbReference>
<keyword evidence="10" id="KW-1185">Reference proteome</keyword>
<feature type="domain" description="C2H2-type" evidence="8">
    <location>
        <begin position="65"/>
        <end position="93"/>
    </location>
</feature>
<dbReference type="Pfam" id="PF00096">
    <property type="entry name" value="zf-C2H2"/>
    <property type="match status" value="1"/>
</dbReference>
<dbReference type="SMART" id="SM00355">
    <property type="entry name" value="ZnF_C2H2"/>
    <property type="match status" value="5"/>
</dbReference>
<dbReference type="GO" id="GO:0000978">
    <property type="term" value="F:RNA polymerase II cis-regulatory region sequence-specific DNA binding"/>
    <property type="evidence" value="ECO:0007669"/>
    <property type="project" value="TreeGrafter"/>
</dbReference>
<keyword evidence="4 7" id="KW-0863">Zinc-finger</keyword>
<keyword evidence="3" id="KW-0677">Repeat</keyword>
<organism evidence="9 10">
    <name type="scientific">Massarina eburnea CBS 473.64</name>
    <dbReference type="NCBI Taxonomy" id="1395130"/>
    <lineage>
        <taxon>Eukaryota</taxon>
        <taxon>Fungi</taxon>
        <taxon>Dikarya</taxon>
        <taxon>Ascomycota</taxon>
        <taxon>Pezizomycotina</taxon>
        <taxon>Dothideomycetes</taxon>
        <taxon>Pleosporomycetidae</taxon>
        <taxon>Pleosporales</taxon>
        <taxon>Massarineae</taxon>
        <taxon>Massarinaceae</taxon>
        <taxon>Massarina</taxon>
    </lineage>
</organism>
<evidence type="ECO:0000313" key="9">
    <source>
        <dbReference type="EMBL" id="KAF2643819.1"/>
    </source>
</evidence>
<dbReference type="InterPro" id="IPR036236">
    <property type="entry name" value="Znf_C2H2_sf"/>
</dbReference>
<dbReference type="GO" id="GO:0001228">
    <property type="term" value="F:DNA-binding transcription activator activity, RNA polymerase II-specific"/>
    <property type="evidence" value="ECO:0007669"/>
    <property type="project" value="TreeGrafter"/>
</dbReference>
<dbReference type="PANTHER" id="PTHR24376:SF216">
    <property type="entry name" value="ZINC FINGER PROTEIN 420-LIKE"/>
    <property type="match status" value="1"/>
</dbReference>
<evidence type="ECO:0000256" key="4">
    <source>
        <dbReference type="ARBA" id="ARBA00022771"/>
    </source>
</evidence>
<evidence type="ECO:0000256" key="7">
    <source>
        <dbReference type="PROSITE-ProRule" id="PRU00042"/>
    </source>
</evidence>
<dbReference type="PANTHER" id="PTHR24376">
    <property type="entry name" value="ZINC FINGER PROTEIN"/>
    <property type="match status" value="1"/>
</dbReference>
<dbReference type="Proteomes" id="UP000799753">
    <property type="component" value="Unassembled WGS sequence"/>
</dbReference>
<proteinExistence type="predicted"/>
<dbReference type="GO" id="GO:0005634">
    <property type="term" value="C:nucleus"/>
    <property type="evidence" value="ECO:0007669"/>
    <property type="project" value="UniProtKB-SubCell"/>
</dbReference>
<comment type="subcellular location">
    <subcellularLocation>
        <location evidence="1">Nucleus</location>
    </subcellularLocation>
</comment>
<evidence type="ECO:0000256" key="5">
    <source>
        <dbReference type="ARBA" id="ARBA00022833"/>
    </source>
</evidence>
<sequence length="444" mass="50830">MAQLEPTRLVKCTYQDCAQSFPTLKSMKSHKKHSEHDYCDKCDEDFDSYDDLAQHKAFRPDMHNKACRVCGEEFKSTSGLRRHIEMNHRIDQKLPCIGCEQSFDRASLMVEHLEFGHCNVITSDQFMGHIVHKHLVTELLNGGPSYDRFMQKISKFEGTQDFDEEGGGVSVTTDLFESNGTEDARAVPFEAIKPKIEHEDVVDPGPYPPLPSLTAGLASLSMNSTDENTHRGWLPKASEHLFPDACPSPPPSVFSIDRHDEQMNKDHGINILKTRFWDPLSGDWNPERFFNSIISKYFCPFPCEQVFDKVGDMNNHILTTHRIKRMKCPSCLKYFNTVTALMCHCESRGSRCTINKAYDFNIFLDKITGGFLSVDEKTRPDHLHNPTVWIRNMENKEIEQYTPPTASYLQYTSSKPVDWKEPKKVAAQIGRGDAFEYNGQLSKW</sequence>
<dbReference type="PROSITE" id="PS50157">
    <property type="entry name" value="ZINC_FINGER_C2H2_2"/>
    <property type="match status" value="2"/>
</dbReference>
<dbReference type="GO" id="GO:0008270">
    <property type="term" value="F:zinc ion binding"/>
    <property type="evidence" value="ECO:0007669"/>
    <property type="project" value="UniProtKB-KW"/>
</dbReference>
<keyword evidence="2" id="KW-0479">Metal-binding</keyword>
<dbReference type="SUPFAM" id="SSF57667">
    <property type="entry name" value="beta-beta-alpha zinc fingers"/>
    <property type="match status" value="1"/>
</dbReference>
<evidence type="ECO:0000259" key="8">
    <source>
        <dbReference type="PROSITE" id="PS50157"/>
    </source>
</evidence>
<gene>
    <name evidence="9" type="ORF">P280DRAFT_466555</name>
</gene>
<evidence type="ECO:0000256" key="6">
    <source>
        <dbReference type="ARBA" id="ARBA00023242"/>
    </source>
</evidence>
<feature type="domain" description="C2H2-type" evidence="8">
    <location>
        <begin position="297"/>
        <end position="326"/>
    </location>
</feature>
<name>A0A6A6S7V6_9PLEO</name>
<evidence type="ECO:0000313" key="10">
    <source>
        <dbReference type="Proteomes" id="UP000799753"/>
    </source>
</evidence>
<dbReference type="InterPro" id="IPR013087">
    <property type="entry name" value="Znf_C2H2_type"/>
</dbReference>
<dbReference type="OrthoDB" id="8117402at2759"/>
<reference evidence="9" key="1">
    <citation type="journal article" date="2020" name="Stud. Mycol.">
        <title>101 Dothideomycetes genomes: a test case for predicting lifestyles and emergence of pathogens.</title>
        <authorList>
            <person name="Haridas S."/>
            <person name="Albert R."/>
            <person name="Binder M."/>
            <person name="Bloem J."/>
            <person name="Labutti K."/>
            <person name="Salamov A."/>
            <person name="Andreopoulos B."/>
            <person name="Baker S."/>
            <person name="Barry K."/>
            <person name="Bills G."/>
            <person name="Bluhm B."/>
            <person name="Cannon C."/>
            <person name="Castanera R."/>
            <person name="Culley D."/>
            <person name="Daum C."/>
            <person name="Ezra D."/>
            <person name="Gonzalez J."/>
            <person name="Henrissat B."/>
            <person name="Kuo A."/>
            <person name="Liang C."/>
            <person name="Lipzen A."/>
            <person name="Lutzoni F."/>
            <person name="Magnuson J."/>
            <person name="Mondo S."/>
            <person name="Nolan M."/>
            <person name="Ohm R."/>
            <person name="Pangilinan J."/>
            <person name="Park H.-J."/>
            <person name="Ramirez L."/>
            <person name="Alfaro M."/>
            <person name="Sun H."/>
            <person name="Tritt A."/>
            <person name="Yoshinaga Y."/>
            <person name="Zwiers L.-H."/>
            <person name="Turgeon B."/>
            <person name="Goodwin S."/>
            <person name="Spatafora J."/>
            <person name="Crous P."/>
            <person name="Grigoriev I."/>
        </authorList>
    </citation>
    <scope>NUCLEOTIDE SEQUENCE</scope>
    <source>
        <strain evidence="9">CBS 473.64</strain>
    </source>
</reference>
<keyword evidence="6" id="KW-0539">Nucleus</keyword>
<dbReference type="Gene3D" id="3.30.160.60">
    <property type="entry name" value="Classic Zinc Finger"/>
    <property type="match status" value="2"/>
</dbReference>
<evidence type="ECO:0000256" key="2">
    <source>
        <dbReference type="ARBA" id="ARBA00022723"/>
    </source>
</evidence>
<evidence type="ECO:0000256" key="1">
    <source>
        <dbReference type="ARBA" id="ARBA00004123"/>
    </source>
</evidence>
<protein>
    <recommendedName>
        <fullName evidence="8">C2H2-type domain-containing protein</fullName>
    </recommendedName>
</protein>
<accession>A0A6A6S7V6</accession>
<dbReference type="AlphaFoldDB" id="A0A6A6S7V6"/>
<keyword evidence="5" id="KW-0862">Zinc</keyword>